<keyword evidence="1" id="KW-0472">Membrane</keyword>
<evidence type="ECO:0000256" key="1">
    <source>
        <dbReference type="SAM" id="Phobius"/>
    </source>
</evidence>
<evidence type="ECO:0000313" key="2">
    <source>
        <dbReference type="Proteomes" id="UP000515165"/>
    </source>
</evidence>
<protein>
    <submittedName>
        <fullName evidence="3">Membrane-spanning 4-domains subfamily A member 13 isoform X3</fullName>
    </submittedName>
</protein>
<reference evidence="3" key="1">
    <citation type="submission" date="2025-08" db="UniProtKB">
        <authorList>
            <consortium name="RefSeq"/>
        </authorList>
    </citation>
    <scope>IDENTIFICATION</scope>
    <source>
        <tissue evidence="3">Blood</tissue>
    </source>
</reference>
<feature type="transmembrane region" description="Helical" evidence="1">
    <location>
        <begin position="20"/>
        <end position="46"/>
    </location>
</feature>
<sequence>MKGGSIIRAVRHPTQGMITFALMMNIFCMIVAVIASILTTIELSSFNSVSYRNYGQAKLGREVSRVLLISYPLEFSIALTYSIFGCIGLSHHHNEDSLTAVTEEAESTF</sequence>
<dbReference type="Proteomes" id="UP000515165">
    <property type="component" value="Chromosome 11"/>
</dbReference>
<keyword evidence="2" id="KW-1185">Reference proteome</keyword>
<gene>
    <name evidence="3" type="primary">MS4A13</name>
</gene>
<keyword evidence="1" id="KW-0812">Transmembrane</keyword>
<dbReference type="CTD" id="503497"/>
<dbReference type="AlphaFoldDB" id="A0A6J2BUX4"/>
<accession>A0A6J2BUX4</accession>
<dbReference type="RefSeq" id="XP_027435845.1">
    <property type="nucleotide sequence ID" value="XM_027580044.2"/>
</dbReference>
<evidence type="ECO:0000313" key="3">
    <source>
        <dbReference type="RefSeq" id="XP_027435845.1"/>
    </source>
</evidence>
<organism evidence="2 3">
    <name type="scientific">Zalophus californianus</name>
    <name type="common">California sealion</name>
    <dbReference type="NCBI Taxonomy" id="9704"/>
    <lineage>
        <taxon>Eukaryota</taxon>
        <taxon>Metazoa</taxon>
        <taxon>Chordata</taxon>
        <taxon>Craniata</taxon>
        <taxon>Vertebrata</taxon>
        <taxon>Euteleostomi</taxon>
        <taxon>Mammalia</taxon>
        <taxon>Eutheria</taxon>
        <taxon>Laurasiatheria</taxon>
        <taxon>Carnivora</taxon>
        <taxon>Caniformia</taxon>
        <taxon>Pinnipedia</taxon>
        <taxon>Otariidae</taxon>
        <taxon>Zalophus</taxon>
    </lineage>
</organism>
<dbReference type="GeneID" id="113914635"/>
<feature type="transmembrane region" description="Helical" evidence="1">
    <location>
        <begin position="66"/>
        <end position="89"/>
    </location>
</feature>
<keyword evidence="1" id="KW-1133">Transmembrane helix</keyword>
<proteinExistence type="predicted"/>
<name>A0A6J2BUX4_ZALCA</name>